<gene>
    <name evidence="1" type="ORF">C1645_832015</name>
</gene>
<comment type="caution">
    <text evidence="1">The sequence shown here is derived from an EMBL/GenBank/DDBJ whole genome shotgun (WGS) entry which is preliminary data.</text>
</comment>
<keyword evidence="2" id="KW-1185">Reference proteome</keyword>
<name>A0A397SEF3_9GLOM</name>
<protein>
    <submittedName>
        <fullName evidence="1">Uncharacterized protein</fullName>
    </submittedName>
</protein>
<dbReference type="EMBL" id="QKYT01000480">
    <property type="protein sequence ID" value="RIA84620.1"/>
    <property type="molecule type" value="Genomic_DNA"/>
</dbReference>
<evidence type="ECO:0000313" key="2">
    <source>
        <dbReference type="Proteomes" id="UP000265703"/>
    </source>
</evidence>
<evidence type="ECO:0000313" key="1">
    <source>
        <dbReference type="EMBL" id="RIA84620.1"/>
    </source>
</evidence>
<accession>A0A397SEF3</accession>
<sequence length="90" mass="10680">MRYLLLEFEDFINNIQNAYFINIDSLKDDICTLDGINWKNIYDYDDNFKFLDKDEDIDMLSLGDDNLSSTAINLESIMTEDIMKFCHMMN</sequence>
<proteinExistence type="predicted"/>
<reference evidence="1 2" key="1">
    <citation type="submission" date="2018-06" db="EMBL/GenBank/DDBJ databases">
        <title>Comparative genomics reveals the genomic features of Rhizophagus irregularis, R. cerebriforme, R. diaphanum and Gigaspora rosea, and their symbiotic lifestyle signature.</title>
        <authorList>
            <person name="Morin E."/>
            <person name="San Clemente H."/>
            <person name="Chen E.C.H."/>
            <person name="De La Providencia I."/>
            <person name="Hainaut M."/>
            <person name="Kuo A."/>
            <person name="Kohler A."/>
            <person name="Murat C."/>
            <person name="Tang N."/>
            <person name="Roy S."/>
            <person name="Loubradou J."/>
            <person name="Henrissat B."/>
            <person name="Grigoriev I.V."/>
            <person name="Corradi N."/>
            <person name="Roux C."/>
            <person name="Martin F.M."/>
        </authorList>
    </citation>
    <scope>NUCLEOTIDE SEQUENCE [LARGE SCALE GENOMIC DNA]</scope>
    <source>
        <strain evidence="1 2">DAOM 227022</strain>
    </source>
</reference>
<organism evidence="1 2">
    <name type="scientific">Glomus cerebriforme</name>
    <dbReference type="NCBI Taxonomy" id="658196"/>
    <lineage>
        <taxon>Eukaryota</taxon>
        <taxon>Fungi</taxon>
        <taxon>Fungi incertae sedis</taxon>
        <taxon>Mucoromycota</taxon>
        <taxon>Glomeromycotina</taxon>
        <taxon>Glomeromycetes</taxon>
        <taxon>Glomerales</taxon>
        <taxon>Glomeraceae</taxon>
        <taxon>Glomus</taxon>
    </lineage>
</organism>
<dbReference type="AlphaFoldDB" id="A0A397SEF3"/>
<dbReference type="Proteomes" id="UP000265703">
    <property type="component" value="Unassembled WGS sequence"/>
</dbReference>